<proteinExistence type="predicted"/>
<reference evidence="2 3" key="2">
    <citation type="journal article" date="2021" name="Genomics">
        <title>High-quality reference genome for Clonorchis sinensis.</title>
        <authorList>
            <person name="Young N.D."/>
            <person name="Stroehlein A.J."/>
            <person name="Kinkar L."/>
            <person name="Wang T."/>
            <person name="Sohn W.M."/>
            <person name="Chang B.C.H."/>
            <person name="Kaur P."/>
            <person name="Weisz D."/>
            <person name="Dudchenko O."/>
            <person name="Aiden E.L."/>
            <person name="Korhonen P.K."/>
            <person name="Gasser R.B."/>
        </authorList>
    </citation>
    <scope>NUCLEOTIDE SEQUENCE [LARGE SCALE GENOMIC DNA]</scope>
    <source>
        <strain evidence="2">Cs-k2</strain>
    </source>
</reference>
<name>A0A8T1M6B2_CLOSI</name>
<evidence type="ECO:0000313" key="2">
    <source>
        <dbReference type="EMBL" id="KAG5444231.1"/>
    </source>
</evidence>
<dbReference type="Proteomes" id="UP000286415">
    <property type="component" value="Unassembled WGS sequence"/>
</dbReference>
<feature type="region of interest" description="Disordered" evidence="1">
    <location>
        <begin position="98"/>
        <end position="118"/>
    </location>
</feature>
<reference evidence="2 3" key="1">
    <citation type="journal article" date="2018" name="Biotechnol. Adv.">
        <title>Improved genomic resources and new bioinformatic workflow for the carcinogenic parasite Clonorchis sinensis: Biotechnological implications.</title>
        <authorList>
            <person name="Wang D."/>
            <person name="Korhonen P.K."/>
            <person name="Gasser R.B."/>
            <person name="Young N.D."/>
        </authorList>
    </citation>
    <scope>NUCLEOTIDE SEQUENCE [LARGE SCALE GENOMIC DNA]</scope>
    <source>
        <strain evidence="2">Cs-k2</strain>
    </source>
</reference>
<dbReference type="AlphaFoldDB" id="A0A8T1M6B2"/>
<keyword evidence="3" id="KW-1185">Reference proteome</keyword>
<comment type="caution">
    <text evidence="2">The sequence shown here is derived from an EMBL/GenBank/DDBJ whole genome shotgun (WGS) entry which is preliminary data.</text>
</comment>
<gene>
    <name evidence="2" type="ORF">CSKR_202965</name>
</gene>
<protein>
    <submittedName>
        <fullName evidence="2">Uncharacterized protein</fullName>
    </submittedName>
</protein>
<sequence length="118" mass="12769">MEAAAGNLRVAVFHSIYLVPGSHLHGPPTESKLPVTIHRPGSTCQSHCLTQIQECTPPVRLTSFMGQSRNRSISVQRWHGTAISGLIVPPQLFSSYPRSSSHSLGPAVATTNKSFTQH</sequence>
<dbReference type="EMBL" id="NIRI02000056">
    <property type="protein sequence ID" value="KAG5444231.1"/>
    <property type="molecule type" value="Genomic_DNA"/>
</dbReference>
<evidence type="ECO:0000256" key="1">
    <source>
        <dbReference type="SAM" id="MobiDB-lite"/>
    </source>
</evidence>
<organism evidence="2 3">
    <name type="scientific">Clonorchis sinensis</name>
    <name type="common">Chinese liver fluke</name>
    <dbReference type="NCBI Taxonomy" id="79923"/>
    <lineage>
        <taxon>Eukaryota</taxon>
        <taxon>Metazoa</taxon>
        <taxon>Spiralia</taxon>
        <taxon>Lophotrochozoa</taxon>
        <taxon>Platyhelminthes</taxon>
        <taxon>Trematoda</taxon>
        <taxon>Digenea</taxon>
        <taxon>Opisthorchiida</taxon>
        <taxon>Opisthorchiata</taxon>
        <taxon>Opisthorchiidae</taxon>
        <taxon>Clonorchis</taxon>
    </lineage>
</organism>
<evidence type="ECO:0000313" key="3">
    <source>
        <dbReference type="Proteomes" id="UP000286415"/>
    </source>
</evidence>
<accession>A0A8T1M6B2</accession>